<organism evidence="1 2">
    <name type="scientific">Agarivorans aestuarii</name>
    <dbReference type="NCBI Taxonomy" id="1563703"/>
    <lineage>
        <taxon>Bacteria</taxon>
        <taxon>Pseudomonadati</taxon>
        <taxon>Pseudomonadota</taxon>
        <taxon>Gammaproteobacteria</taxon>
        <taxon>Alteromonadales</taxon>
        <taxon>Alteromonadaceae</taxon>
        <taxon>Agarivorans</taxon>
    </lineage>
</organism>
<name>A0ABU7FZD2_9ALTE</name>
<dbReference type="InterPro" id="IPR036249">
    <property type="entry name" value="Thioredoxin-like_sf"/>
</dbReference>
<dbReference type="Gene3D" id="3.40.30.10">
    <property type="entry name" value="Glutaredoxin"/>
    <property type="match status" value="1"/>
</dbReference>
<keyword evidence="2" id="KW-1185">Reference proteome</keyword>
<dbReference type="PANTHER" id="PTHR13887">
    <property type="entry name" value="GLUTATHIONE S-TRANSFERASE KAPPA"/>
    <property type="match status" value="1"/>
</dbReference>
<comment type="caution">
    <text evidence="1">The sequence shown here is derived from an EMBL/GenBank/DDBJ whole genome shotgun (WGS) entry which is preliminary data.</text>
</comment>
<dbReference type="CDD" id="cd03025">
    <property type="entry name" value="DsbA_FrnE_like"/>
    <property type="match status" value="1"/>
</dbReference>
<gene>
    <name evidence="1" type="ORF">SNR37_001680</name>
</gene>
<sequence>MTAARLYYVHDPMCAWCWGYKPTLETLERLLPSHISLVYLLGGLAADSDIAMPEEMQAFIQHNWQKIASMLGTQFNFDFWQINQPRRSTYPANRAVLAAKQQGAEKAMIVAVQQAYYLEAKNPSNLSVLSGLAEDLDLDLEKFKADIGSAKLNADLLNEIQFARSMPIQGFPSLVLKKDGHYHSVALDYKNAQVSLEHIHQLLA</sequence>
<dbReference type="PANTHER" id="PTHR13887:SF54">
    <property type="entry name" value="DSBA FAMILY PROTEIN"/>
    <property type="match status" value="1"/>
</dbReference>
<reference evidence="2" key="1">
    <citation type="submission" date="2023-07" db="EMBL/GenBank/DDBJ databases">
        <title>Draft genome sequence of Agarivorans aestuarii strain ZMCS4, a CAZymes producing bacteria isolated from the marine brown algae Clodostephus spongiosus.</title>
        <authorList>
            <person name="Lorente B."/>
            <person name="Cabral C."/>
            <person name="Frias J."/>
            <person name="Faria J."/>
            <person name="Toubarro D."/>
        </authorList>
    </citation>
    <scope>NUCLEOTIDE SEQUENCE [LARGE SCALE GENOMIC DNA]</scope>
    <source>
        <strain evidence="2">ZMCS4</strain>
    </source>
</reference>
<dbReference type="SUPFAM" id="SSF52833">
    <property type="entry name" value="Thioredoxin-like"/>
    <property type="match status" value="1"/>
</dbReference>
<dbReference type="Pfam" id="PF13743">
    <property type="entry name" value="Thioredoxin_5"/>
    <property type="match status" value="1"/>
</dbReference>
<proteinExistence type="predicted"/>
<evidence type="ECO:0000313" key="1">
    <source>
        <dbReference type="EMBL" id="MEE1672365.1"/>
    </source>
</evidence>
<protein>
    <submittedName>
        <fullName evidence="1">DsbA family protein</fullName>
    </submittedName>
</protein>
<dbReference type="EMBL" id="JAYDYW010000002">
    <property type="protein sequence ID" value="MEE1672365.1"/>
    <property type="molecule type" value="Genomic_DNA"/>
</dbReference>
<accession>A0ABU7FZD2</accession>
<evidence type="ECO:0000313" key="2">
    <source>
        <dbReference type="Proteomes" id="UP001310248"/>
    </source>
</evidence>
<dbReference type="RefSeq" id="WP_329773702.1">
    <property type="nucleotide sequence ID" value="NZ_JAYDYW010000002.1"/>
</dbReference>
<dbReference type="Proteomes" id="UP001310248">
    <property type="component" value="Unassembled WGS sequence"/>
</dbReference>